<reference evidence="3" key="2">
    <citation type="submission" date="2015-06" db="UniProtKB">
        <authorList>
            <consortium name="EnsemblMetazoa"/>
        </authorList>
    </citation>
    <scope>IDENTIFICATION</scope>
</reference>
<feature type="compositionally biased region" description="Low complexity" evidence="1">
    <location>
        <begin position="562"/>
        <end position="574"/>
    </location>
</feature>
<protein>
    <recommendedName>
        <fullName evidence="2">3'-5' exonuclease domain-containing protein</fullName>
    </recommendedName>
</protein>
<feature type="compositionally biased region" description="Polar residues" evidence="1">
    <location>
        <begin position="542"/>
        <end position="561"/>
    </location>
</feature>
<reference evidence="4" key="1">
    <citation type="submission" date="2011-08" db="EMBL/GenBank/DDBJ databases">
        <authorList>
            <person name="Rombauts S."/>
        </authorList>
    </citation>
    <scope>NUCLEOTIDE SEQUENCE</scope>
    <source>
        <strain evidence="4">London</strain>
    </source>
</reference>
<dbReference type="PANTHER" id="PTHR46814:SF1">
    <property type="entry name" value="EGALITARIAN, ISOFORM B"/>
    <property type="match status" value="1"/>
</dbReference>
<dbReference type="InterPro" id="IPR002562">
    <property type="entry name" value="3'-5'_exonuclease_dom"/>
</dbReference>
<gene>
    <name evidence="3" type="primary">107367071</name>
</gene>
<dbReference type="GO" id="GO:0008408">
    <property type="term" value="F:3'-5' exonuclease activity"/>
    <property type="evidence" value="ECO:0007669"/>
    <property type="project" value="InterPro"/>
</dbReference>
<dbReference type="Pfam" id="PF23713">
    <property type="entry name" value="WHD_Egal"/>
    <property type="match status" value="1"/>
</dbReference>
<evidence type="ECO:0000313" key="3">
    <source>
        <dbReference type="EnsemblMetazoa" id="tetur20g01070.1"/>
    </source>
</evidence>
<dbReference type="PANTHER" id="PTHR46814">
    <property type="entry name" value="EGALITARIAN, ISOFORM B"/>
    <property type="match status" value="1"/>
</dbReference>
<dbReference type="EMBL" id="CAEY01000511">
    <property type="status" value="NOT_ANNOTATED_CDS"/>
    <property type="molecule type" value="Genomic_DNA"/>
</dbReference>
<dbReference type="SUPFAM" id="SSF53098">
    <property type="entry name" value="Ribonuclease H-like"/>
    <property type="match status" value="1"/>
</dbReference>
<name>T1KSW5_TETUR</name>
<dbReference type="Gene3D" id="3.30.420.10">
    <property type="entry name" value="Ribonuclease H-like superfamily/Ribonuclease H"/>
    <property type="match status" value="1"/>
</dbReference>
<dbReference type="InterPro" id="IPR036397">
    <property type="entry name" value="RNaseH_sf"/>
</dbReference>
<evidence type="ECO:0000259" key="2">
    <source>
        <dbReference type="SMART" id="SM00474"/>
    </source>
</evidence>
<dbReference type="GO" id="GO:0006139">
    <property type="term" value="P:nucleobase-containing compound metabolic process"/>
    <property type="evidence" value="ECO:0007669"/>
    <property type="project" value="InterPro"/>
</dbReference>
<dbReference type="KEGG" id="tut:107367071"/>
<dbReference type="Proteomes" id="UP000015104">
    <property type="component" value="Unassembled WGS sequence"/>
</dbReference>
<dbReference type="InterPro" id="IPR012337">
    <property type="entry name" value="RNaseH-like_sf"/>
</dbReference>
<dbReference type="HOGENOM" id="CLU_456608_0_0_1"/>
<accession>T1KSW5</accession>
<dbReference type="SMART" id="SM00474">
    <property type="entry name" value="35EXOc"/>
    <property type="match status" value="1"/>
</dbReference>
<proteinExistence type="predicted"/>
<dbReference type="Pfam" id="PF01612">
    <property type="entry name" value="DNA_pol_A_exo1"/>
    <property type="match status" value="1"/>
</dbReference>
<dbReference type="GO" id="GO:0003676">
    <property type="term" value="F:nucleic acid binding"/>
    <property type="evidence" value="ECO:0007669"/>
    <property type="project" value="InterPro"/>
</dbReference>
<dbReference type="InterPro" id="IPR056589">
    <property type="entry name" value="WH_Egal-1"/>
</dbReference>
<organism evidence="3 4">
    <name type="scientific">Tetranychus urticae</name>
    <name type="common">Two-spotted spider mite</name>
    <dbReference type="NCBI Taxonomy" id="32264"/>
    <lineage>
        <taxon>Eukaryota</taxon>
        <taxon>Metazoa</taxon>
        <taxon>Ecdysozoa</taxon>
        <taxon>Arthropoda</taxon>
        <taxon>Chelicerata</taxon>
        <taxon>Arachnida</taxon>
        <taxon>Acari</taxon>
        <taxon>Acariformes</taxon>
        <taxon>Trombidiformes</taxon>
        <taxon>Prostigmata</taxon>
        <taxon>Eleutherengona</taxon>
        <taxon>Raphignathae</taxon>
        <taxon>Tetranychoidea</taxon>
        <taxon>Tetranychidae</taxon>
        <taxon>Tetranychus</taxon>
    </lineage>
</organism>
<dbReference type="AlphaFoldDB" id="T1KSW5"/>
<feature type="region of interest" description="Disordered" evidence="1">
    <location>
        <begin position="470"/>
        <end position="574"/>
    </location>
</feature>
<dbReference type="STRING" id="32264.T1KSW5"/>
<dbReference type="OrthoDB" id="26838at2759"/>
<keyword evidence="4" id="KW-1185">Reference proteome</keyword>
<evidence type="ECO:0000313" key="4">
    <source>
        <dbReference type="Proteomes" id="UP000015104"/>
    </source>
</evidence>
<dbReference type="EnsemblMetazoa" id="tetur20g01070.1">
    <property type="protein sequence ID" value="tetur20g01070.1"/>
    <property type="gene ID" value="tetur20g01070"/>
</dbReference>
<sequence>MYSQYRRGDKPTGAYMENRRPYPSFDSEQYIHETIMYLISILQDVRSMELSKLATELCKRGNTKPLKKVASGDSVEERVLAFIWQHPSLFSVKDRDISLRPMSEDIDEKIESTLDSRLTEFLIFRCNQYGPCQIPISKLMGNLQQAAYDIKSYFHNDYGRFYNFLRKKSSVFTLLDNETVALKHVFDQAQAQRRPLLKCDEYYLDNRVLERTNLVRNYHDSHPIIDYILNTKDVVAVDCEGVNLGAPNGYITLIQLAFVEDLPPNFTDQDVANSIRIYLFDVQHDERLAALSLRKILAAKHITKIFQGCSSDAGALYNHYKIVLHSVFDTVIAHRQLHEGTKSDLYYLYEFYVGEVTNRMKKDIKKKYISNPELWTTRPLTELLTYYAAFDVYALIRIYFKLKSLIDEKTYESIYNSSNGSSFGAIRRYLPFAATMLYARGCSDEEVAAETGISIPCEEDYKYYYEYPETSESSEKKDDKKNPYNIAWPAPAIKNPHGDGSHRSFVEPNLNGFGHVQNKHHHRNPNRTNYQHNYYKNDRSQRPTSTRQQPRNDSQQRSNRFQNQYQPRPRQYQNQQKWYYHNQSAEDGGASKISHNQY</sequence>
<feature type="compositionally biased region" description="Basic and acidic residues" evidence="1">
    <location>
        <begin position="496"/>
        <end position="505"/>
    </location>
</feature>
<dbReference type="eggNOG" id="KOG2405">
    <property type="taxonomic scope" value="Eukaryota"/>
</dbReference>
<feature type="compositionally biased region" description="Basic and acidic residues" evidence="1">
    <location>
        <begin position="473"/>
        <end position="482"/>
    </location>
</feature>
<feature type="domain" description="3'-5' exonuclease" evidence="2">
    <location>
        <begin position="212"/>
        <end position="407"/>
    </location>
</feature>
<dbReference type="OMA" id="HETIMYL"/>
<evidence type="ECO:0000256" key="1">
    <source>
        <dbReference type="SAM" id="MobiDB-lite"/>
    </source>
</evidence>